<reference evidence="15 16" key="1">
    <citation type="journal article" date="2018" name="Sci. Rep.">
        <title>Comparative analysis of the Pocillopora damicornis genome highlights role of immune system in coral evolution.</title>
        <authorList>
            <person name="Cunning R."/>
            <person name="Bay R.A."/>
            <person name="Gillette P."/>
            <person name="Baker A.C."/>
            <person name="Traylor-Knowles N."/>
        </authorList>
    </citation>
    <scope>NUCLEOTIDE SEQUENCE [LARGE SCALE GENOMIC DNA]</scope>
    <source>
        <strain evidence="15">RSMAS</strain>
        <tissue evidence="15">Whole animal</tissue>
    </source>
</reference>
<comment type="subunit">
    <text evidence="10">Heterotetramer of TRAP-alpha, TRAP-beta, TRAP-delta and TRAP-gamma. Interacts with palmitoylated calnexin (CALX), the interaction is required for efficient folding of glycosylated proteins.</text>
</comment>
<dbReference type="Proteomes" id="UP000275408">
    <property type="component" value="Unassembled WGS sequence"/>
</dbReference>
<evidence type="ECO:0000256" key="9">
    <source>
        <dbReference type="ARBA" id="ARBA00025620"/>
    </source>
</evidence>
<proteinExistence type="inferred from homology"/>
<evidence type="ECO:0000256" key="12">
    <source>
        <dbReference type="SAM" id="MobiDB-lite"/>
    </source>
</evidence>
<evidence type="ECO:0000313" key="15">
    <source>
        <dbReference type="EMBL" id="RMX42547.1"/>
    </source>
</evidence>
<evidence type="ECO:0000256" key="8">
    <source>
        <dbReference type="ARBA" id="ARBA00023136"/>
    </source>
</evidence>
<dbReference type="PANTHER" id="PTHR12924">
    <property type="entry name" value="TRANSLOCON-ASSOCIATED PROTEIN, ALPHA SUBUNIT"/>
    <property type="match status" value="1"/>
</dbReference>
<organism evidence="15 16">
    <name type="scientific">Pocillopora damicornis</name>
    <name type="common">Cauliflower coral</name>
    <name type="synonym">Millepora damicornis</name>
    <dbReference type="NCBI Taxonomy" id="46731"/>
    <lineage>
        <taxon>Eukaryota</taxon>
        <taxon>Metazoa</taxon>
        <taxon>Cnidaria</taxon>
        <taxon>Anthozoa</taxon>
        <taxon>Hexacorallia</taxon>
        <taxon>Scleractinia</taxon>
        <taxon>Astrocoeniina</taxon>
        <taxon>Pocilloporidae</taxon>
        <taxon>Pocillopora</taxon>
    </lineage>
</organism>
<comment type="subcellular location">
    <subcellularLocation>
        <location evidence="1">Endoplasmic reticulum membrane</location>
        <topology evidence="1">Single-pass type I membrane protein</topology>
    </subcellularLocation>
</comment>
<feature type="compositionally biased region" description="Basic residues" evidence="12">
    <location>
        <begin position="304"/>
        <end position="316"/>
    </location>
</feature>
<feature type="chain" id="PRO_5018293736" description="Translocon-associated protein subunit alpha" evidence="14">
    <location>
        <begin position="21"/>
        <end position="322"/>
    </location>
</feature>
<feature type="region of interest" description="Disordered" evidence="12">
    <location>
        <begin position="296"/>
        <end position="322"/>
    </location>
</feature>
<keyword evidence="7 13" id="KW-1133">Transmembrane helix</keyword>
<feature type="transmembrane region" description="Helical" evidence="13">
    <location>
        <begin position="241"/>
        <end position="262"/>
    </location>
</feature>
<evidence type="ECO:0000256" key="13">
    <source>
        <dbReference type="SAM" id="Phobius"/>
    </source>
</evidence>
<comment type="similarity">
    <text evidence="2">Belongs to the TRAP-alpha family.</text>
</comment>
<evidence type="ECO:0000256" key="1">
    <source>
        <dbReference type="ARBA" id="ARBA00004115"/>
    </source>
</evidence>
<keyword evidence="16" id="KW-1185">Reference proteome</keyword>
<sequence length="322" mass="35980">MFSLLRKLLFLFFLILPASLVLIGNDVCVMAREDEVENEQEVAQPTEADATEATVDEEYVEEVVEDADDGKVDAEDEEEDDKEDSPAPADSKTDAESTEEEEEKEETLKPSPDADTVIFFTKPGNQVFPAGEVIKCLIGLGNNGKNDFIVEHAEASLRYPQDYTYYIQNFTGFQYNIVVQPGNQASFEYAFKPHESFGGRPFGLTVNLVYKDSEGKPFMDAVFNETITITESDEGIDGETFFLYVFLAAIALLLVLAGHYALTSVKGKKPASKPVIEMGTQQNADIDYDWLPKETTTEFVGKNSPRRSPRNRRQKRNTGSDE</sequence>
<evidence type="ECO:0000256" key="2">
    <source>
        <dbReference type="ARBA" id="ARBA00006776"/>
    </source>
</evidence>
<dbReference type="OMA" id="ETICLFP"/>
<evidence type="ECO:0000256" key="3">
    <source>
        <dbReference type="ARBA" id="ARBA00020280"/>
    </source>
</evidence>
<feature type="compositionally biased region" description="Acidic residues" evidence="12">
    <location>
        <begin position="54"/>
        <end position="83"/>
    </location>
</feature>
<keyword evidence="8 13" id="KW-0472">Membrane</keyword>
<gene>
    <name evidence="15" type="ORF">pdam_00016725</name>
</gene>
<evidence type="ECO:0000256" key="4">
    <source>
        <dbReference type="ARBA" id="ARBA00022692"/>
    </source>
</evidence>
<keyword evidence="6" id="KW-0256">Endoplasmic reticulum</keyword>
<evidence type="ECO:0000256" key="14">
    <source>
        <dbReference type="SAM" id="SignalP"/>
    </source>
</evidence>
<dbReference type="AlphaFoldDB" id="A0A3M6TMB2"/>
<accession>A0A3M6TMB2</accession>
<feature type="compositionally biased region" description="Acidic residues" evidence="12">
    <location>
        <begin position="96"/>
        <end position="105"/>
    </location>
</feature>
<comment type="function">
    <text evidence="9">TRAP proteins are part of a complex whose function is to bind calcium to the ER membrane and thereby regulate the retention of ER resident proteins. May be involved in the recycling of the translocation apparatus after completion of the translocation process or may function as a membrane-bound chaperone facilitating folding of translocated proteins.</text>
</comment>
<feature type="region of interest" description="Disordered" evidence="12">
    <location>
        <begin position="37"/>
        <end position="116"/>
    </location>
</feature>
<dbReference type="GO" id="GO:0005789">
    <property type="term" value="C:endoplasmic reticulum membrane"/>
    <property type="evidence" value="ECO:0007669"/>
    <property type="project" value="UniProtKB-SubCell"/>
</dbReference>
<evidence type="ECO:0000256" key="7">
    <source>
        <dbReference type="ARBA" id="ARBA00022989"/>
    </source>
</evidence>
<dbReference type="STRING" id="46731.A0A3M6TMB2"/>
<dbReference type="EMBL" id="RCHS01003339">
    <property type="protein sequence ID" value="RMX42547.1"/>
    <property type="molecule type" value="Genomic_DNA"/>
</dbReference>
<evidence type="ECO:0000256" key="10">
    <source>
        <dbReference type="ARBA" id="ARBA00025854"/>
    </source>
</evidence>
<keyword evidence="4 13" id="KW-0812">Transmembrane</keyword>
<evidence type="ECO:0000256" key="5">
    <source>
        <dbReference type="ARBA" id="ARBA00022729"/>
    </source>
</evidence>
<evidence type="ECO:0000256" key="11">
    <source>
        <dbReference type="ARBA" id="ARBA00031071"/>
    </source>
</evidence>
<dbReference type="OrthoDB" id="1926781at2759"/>
<comment type="caution">
    <text evidence="15">The sequence shown here is derived from an EMBL/GenBank/DDBJ whole genome shotgun (WGS) entry which is preliminary data.</text>
</comment>
<dbReference type="InterPro" id="IPR005595">
    <property type="entry name" value="TRAP_alpha"/>
</dbReference>
<evidence type="ECO:0000313" key="16">
    <source>
        <dbReference type="Proteomes" id="UP000275408"/>
    </source>
</evidence>
<protein>
    <recommendedName>
        <fullName evidence="3">Translocon-associated protein subunit alpha</fullName>
    </recommendedName>
    <alternativeName>
        <fullName evidence="11">Signal sequence receptor subunit alpha</fullName>
    </alternativeName>
</protein>
<dbReference type="PANTHER" id="PTHR12924:SF0">
    <property type="entry name" value="TRANSLOCON-ASSOCIATED PROTEIN SUBUNIT ALPHA"/>
    <property type="match status" value="1"/>
</dbReference>
<name>A0A3M6TMB2_POCDA</name>
<feature type="signal peptide" evidence="14">
    <location>
        <begin position="1"/>
        <end position="20"/>
    </location>
</feature>
<evidence type="ECO:0000256" key="6">
    <source>
        <dbReference type="ARBA" id="ARBA00022824"/>
    </source>
</evidence>
<dbReference type="Pfam" id="PF03896">
    <property type="entry name" value="TRAP_alpha"/>
    <property type="match status" value="1"/>
</dbReference>
<keyword evidence="5 14" id="KW-0732">Signal</keyword>